<name>A0ABR5HQV2_STRLW</name>
<organism evidence="1 2">
    <name type="scientific">Streptomyces leeuwenhoekii</name>
    <dbReference type="NCBI Taxonomy" id="1437453"/>
    <lineage>
        <taxon>Bacteria</taxon>
        <taxon>Bacillati</taxon>
        <taxon>Actinomycetota</taxon>
        <taxon>Actinomycetes</taxon>
        <taxon>Kitasatosporales</taxon>
        <taxon>Streptomycetaceae</taxon>
        <taxon>Streptomyces</taxon>
    </lineage>
</organism>
<reference evidence="1 2" key="1">
    <citation type="submission" date="2015-06" db="EMBL/GenBank/DDBJ databases">
        <title>Draft genome sequence of Streptomyces leeuwenhoekii C58, which produces the novel lasso peptide, chaxapeptin.</title>
        <authorList>
            <person name="Yi Y."/>
            <person name="Hai D."/>
            <person name="Jaspars M."/>
            <person name="Sheng H."/>
            <person name="Rateb M.E."/>
            <person name="Bull A."/>
            <person name="Goodfellow M."/>
            <person name="Asenjo J.A."/>
            <person name="Ebel R."/>
        </authorList>
    </citation>
    <scope>NUCLEOTIDE SEQUENCE [LARGE SCALE GENOMIC DNA]</scope>
    <source>
        <strain evidence="1 2">C58</strain>
    </source>
</reference>
<dbReference type="Proteomes" id="UP000037274">
    <property type="component" value="Unassembled WGS sequence"/>
</dbReference>
<protein>
    <submittedName>
        <fullName evidence="1">Uncharacterized protein</fullName>
    </submittedName>
</protein>
<evidence type="ECO:0000313" key="1">
    <source>
        <dbReference type="EMBL" id="KMS67204.1"/>
    </source>
</evidence>
<evidence type="ECO:0000313" key="2">
    <source>
        <dbReference type="Proteomes" id="UP000037274"/>
    </source>
</evidence>
<dbReference type="EMBL" id="LFEH01000201">
    <property type="protein sequence ID" value="KMS67204.1"/>
    <property type="molecule type" value="Genomic_DNA"/>
</dbReference>
<comment type="caution">
    <text evidence="1">The sequence shown here is derived from an EMBL/GenBank/DDBJ whole genome shotgun (WGS) entry which is preliminary data.</text>
</comment>
<gene>
    <name evidence="1" type="ORF">ACH49_28715</name>
</gene>
<dbReference type="RefSeq" id="WP_048574427.1">
    <property type="nucleotide sequence ID" value="NZ_LFEH01000201.1"/>
</dbReference>
<accession>A0ABR5HQV2</accession>
<proteinExistence type="predicted"/>
<sequence length="203" mass="22112">MNLDDAPETQPCAVCDKPARERVHRGCRERIDAHLRELPQLYRQLGPALVPGRRGGDGRNGTRTAPLPCNEAALDLLARGGIEGVVGGWARDLCEREQWDIPQFGTIVATVDWACGILGLNLAMICDEHPAVRELADELRAVTGQARRIITGEKPPRRIGVACHCGRTLKVTLDTPGTRCPDCGTQYGHSEALQLPLAERRAA</sequence>
<keyword evidence="2" id="KW-1185">Reference proteome</keyword>